<evidence type="ECO:0000256" key="1">
    <source>
        <dbReference type="SAM" id="MobiDB-lite"/>
    </source>
</evidence>
<name>A0A1D1XQB7_9ARAE</name>
<proteinExistence type="predicted"/>
<feature type="compositionally biased region" description="Acidic residues" evidence="1">
    <location>
        <begin position="242"/>
        <end position="252"/>
    </location>
</feature>
<dbReference type="PANTHER" id="PTHR36058:SF1">
    <property type="entry name" value="NUCLEOPHOSMIN"/>
    <property type="match status" value="1"/>
</dbReference>
<gene>
    <name evidence="2" type="primary">gpsB_1</name>
    <name evidence="2" type="ORF">g.37366</name>
</gene>
<dbReference type="AlphaFoldDB" id="A0A1D1XQB7"/>
<dbReference type="PANTHER" id="PTHR36058">
    <property type="entry name" value="NUCLEOPHOSMIN"/>
    <property type="match status" value="1"/>
</dbReference>
<feature type="region of interest" description="Disordered" evidence="1">
    <location>
        <begin position="235"/>
        <end position="258"/>
    </location>
</feature>
<organism evidence="2">
    <name type="scientific">Anthurium amnicola</name>
    <dbReference type="NCBI Taxonomy" id="1678845"/>
    <lineage>
        <taxon>Eukaryota</taxon>
        <taxon>Viridiplantae</taxon>
        <taxon>Streptophyta</taxon>
        <taxon>Embryophyta</taxon>
        <taxon>Tracheophyta</taxon>
        <taxon>Spermatophyta</taxon>
        <taxon>Magnoliopsida</taxon>
        <taxon>Liliopsida</taxon>
        <taxon>Araceae</taxon>
        <taxon>Pothoideae</taxon>
        <taxon>Potheae</taxon>
        <taxon>Anthurium</taxon>
    </lineage>
</organism>
<feature type="non-terminal residue" evidence="2">
    <location>
        <position position="1"/>
    </location>
</feature>
<feature type="region of interest" description="Disordered" evidence="1">
    <location>
        <begin position="184"/>
        <end position="207"/>
    </location>
</feature>
<reference evidence="2" key="1">
    <citation type="submission" date="2015-07" db="EMBL/GenBank/DDBJ databases">
        <title>Transcriptome Assembly of Anthurium amnicola.</title>
        <authorList>
            <person name="Suzuki J."/>
        </authorList>
    </citation>
    <scope>NUCLEOTIDE SEQUENCE</scope>
</reference>
<dbReference type="EMBL" id="GDJX01023346">
    <property type="protein sequence ID" value="JAT44590.1"/>
    <property type="molecule type" value="Transcribed_RNA"/>
</dbReference>
<protein>
    <submittedName>
        <fullName evidence="2">Cell cycle protein GpsB</fullName>
    </submittedName>
</protein>
<sequence length="317" mass="35686">SEGGRTEERERGAMARGLRRRGLLVLLSVLLLLLSGFPLSLCGPKKKAPPAARKEDIPFIRCQVCEKIAYQLHHQVKKEEAQISPKKVSELQIIEIAENVCNLKKEEADWLLRIDIVEKGDALELVEQETEGHCNSECKTIERACQEVMGYSDTDVAEFIYTSKPSLDSLVKFLCDDLSKSCLTKPPPVPKDRAPGEPFAPKSSKDAEMEKILRSMEGMPGAPGMKMYSREDLLNKNNFGGEETDDEEDEDDFPSKLGEVLRKKDPTKLDLKQRILRGIKQTTTTIRGHANKVSHRIQKWWKGRTNSRSPKASKGEL</sequence>
<accession>A0A1D1XQB7</accession>
<evidence type="ECO:0000313" key="2">
    <source>
        <dbReference type="EMBL" id="JAT44590.1"/>
    </source>
</evidence>